<feature type="active site" description="O-(5'-phospho-DNA)-tyrosine intermediate" evidence="7">
    <location>
        <position position="140"/>
    </location>
</feature>
<dbReference type="GO" id="GO:0005524">
    <property type="term" value="F:ATP binding"/>
    <property type="evidence" value="ECO:0007669"/>
    <property type="project" value="InterPro"/>
</dbReference>
<dbReference type="Gene3D" id="3.30.1360.40">
    <property type="match status" value="1"/>
</dbReference>
<keyword evidence="12" id="KW-1185">Reference proteome</keyword>
<dbReference type="InterPro" id="IPR013757">
    <property type="entry name" value="Topo_IIA_A_a_sf"/>
</dbReference>
<feature type="coiled-coil region" evidence="8">
    <location>
        <begin position="447"/>
        <end position="502"/>
    </location>
</feature>
<dbReference type="GO" id="GO:0003918">
    <property type="term" value="F:DNA topoisomerase type II (double strand cut, ATP-hydrolyzing) activity"/>
    <property type="evidence" value="ECO:0007669"/>
    <property type="project" value="UniProtKB-EC"/>
</dbReference>
<dbReference type="Gene3D" id="1.10.268.10">
    <property type="entry name" value="Topoisomerase, domain 3"/>
    <property type="match status" value="1"/>
</dbReference>
<dbReference type="InterPro" id="IPR013760">
    <property type="entry name" value="Topo_IIA-like_dom_sf"/>
</dbReference>
<dbReference type="FunFam" id="3.30.1360.40:FF:000002">
    <property type="entry name" value="DNA gyrase subunit A"/>
    <property type="match status" value="1"/>
</dbReference>
<feature type="compositionally biased region" description="Acidic residues" evidence="9">
    <location>
        <begin position="921"/>
        <end position="934"/>
    </location>
</feature>
<dbReference type="InterPro" id="IPR035516">
    <property type="entry name" value="Gyrase/topoIV_suA_C"/>
</dbReference>
<evidence type="ECO:0000313" key="12">
    <source>
        <dbReference type="Proteomes" id="UP001238163"/>
    </source>
</evidence>
<dbReference type="RefSeq" id="WP_307263385.1">
    <property type="nucleotide sequence ID" value="NZ_JAUSVL010000001.1"/>
</dbReference>
<dbReference type="PROSITE" id="PS52040">
    <property type="entry name" value="TOPO_IIA"/>
    <property type="match status" value="1"/>
</dbReference>
<dbReference type="PANTHER" id="PTHR43493">
    <property type="entry name" value="DNA GYRASE/TOPOISOMERASE SUBUNIT A"/>
    <property type="match status" value="1"/>
</dbReference>
<feature type="region of interest" description="Disordered" evidence="9">
    <location>
        <begin position="915"/>
        <end position="1010"/>
    </location>
</feature>
<keyword evidence="4 7" id="KW-0799">Topoisomerase</keyword>
<dbReference type="GO" id="GO:0003677">
    <property type="term" value="F:DNA binding"/>
    <property type="evidence" value="ECO:0007669"/>
    <property type="project" value="UniProtKB-UniRule"/>
</dbReference>
<keyword evidence="8" id="KW-0175">Coiled coil</keyword>
<dbReference type="SUPFAM" id="SSF101904">
    <property type="entry name" value="GyrA/ParC C-terminal domain-like"/>
    <property type="match status" value="2"/>
</dbReference>
<proteinExistence type="inferred from homology"/>
<feature type="compositionally biased region" description="Low complexity" evidence="9">
    <location>
        <begin position="935"/>
        <end position="948"/>
    </location>
</feature>
<feature type="compositionally biased region" description="Acidic residues" evidence="9">
    <location>
        <begin position="949"/>
        <end position="997"/>
    </location>
</feature>
<feature type="compositionally biased region" description="Acidic residues" evidence="9">
    <location>
        <begin position="778"/>
        <end position="791"/>
    </location>
</feature>
<dbReference type="NCBIfam" id="NF004043">
    <property type="entry name" value="PRK05560.1"/>
    <property type="match status" value="1"/>
</dbReference>
<dbReference type="NCBIfam" id="NF004044">
    <property type="entry name" value="PRK05561.1"/>
    <property type="match status" value="1"/>
</dbReference>
<comment type="catalytic activity">
    <reaction evidence="1 7">
        <text>ATP-dependent breakage, passage and rejoining of double-stranded DNA.</text>
        <dbReference type="EC" id="5.6.2.2"/>
    </reaction>
</comment>
<name>A0AAE4AQ30_9BACT</name>
<dbReference type="SUPFAM" id="SSF56719">
    <property type="entry name" value="Type II DNA topoisomerase"/>
    <property type="match status" value="1"/>
</dbReference>
<sequence>MSDDMNNPPVPPVEVVMTSDSIQKNDIPYAIEDIMHNAYLQYSLSVNVGRAIPDVRDGMKVGNRRILYAMRQLGFTKSHPYTKCAKVVGEVIGNYHPHGDQAVYDTLVRMAQDFSMRYPLVDGQGNFGSIDGDSAAAYRYTECRMERLSEELLADLEKETVDMRLTFDEKNFEPSVLPARFPNLLVNGATGIGVGMATSIPPHNLGEVIDATVAIIDQPGISIAELMHYLPGPDFPTGGIIQGIRSIVSLYQTGRGSVRLRGKATIEEKNGKEQIIVTEIPYALNKENLVLKIADLVNEKRITGISGLEDLSSSRVGIRIVIDVKKGAIASVVLNQLYSMTPLESVMGGQFLVVDRNRPRTLNLKQVLEAYIDHREDVIIRRTRFELKKAEDRDHIVQGLLIAQANIDDVVRIIRESANRDEAAKTLMQRFELSERQVKAILEMRLYQLTNLAVDELRNEHDELAKRIEYLKSLLASRKKIMDVVREELIEVRNKYADARRTLIVPAEREIDMEDLIPRGICVIPLSATGYIKRVPADTYEAQNRGGKGVRGMKTKEEDYVEKLLTCCTHDIILFFTSKGLMHWLKAYEIPEGSRDSQGKAIINLLQLQSDERIRAMISVNDVDVEDVFVVMATRNGTVKKTELRAFKNLRKKGIIAINLEEGDDLIDVQLTDGKQELLLSSAQGRACRFLETGLRATGRNSIGVRGMELRNHQGERVSELVAMCVVEPEDELLVITAKGMGKRTPIGLENYEGVIPEAEAATDDSGADNDAIVVTDDDDVDADVETEAEDGASKDSSTRRYRRTRRGARGVISVRLREGDRVVAALQVVADSEQEVLITSVQGQMVRLRVTEFRSTGRAAFGTIVMRLNEGDEVASATLIDELSDDEIAANKAKIAEEEEQVARKALFEANRAAMQRKDDDDDDDEDNQDDNNNDANGQKANNQAPAEDADADADAPAEDADADADAPAEDADADTDAPAEDADADADAPAEDADADAPAASGDTPPQA</sequence>
<evidence type="ECO:0000256" key="7">
    <source>
        <dbReference type="PROSITE-ProRule" id="PRU01384"/>
    </source>
</evidence>
<dbReference type="Proteomes" id="UP001238163">
    <property type="component" value="Unassembled WGS sequence"/>
</dbReference>
<dbReference type="Gene3D" id="3.90.199.10">
    <property type="entry name" value="Topoisomerase II, domain 5"/>
    <property type="match status" value="1"/>
</dbReference>
<protein>
    <recommendedName>
        <fullName evidence="3">DNA topoisomerase (ATP-hydrolyzing)</fullName>
        <ecNumber evidence="3">5.6.2.2</ecNumber>
    </recommendedName>
</protein>
<dbReference type="SMART" id="SM00434">
    <property type="entry name" value="TOP4c"/>
    <property type="match status" value="1"/>
</dbReference>
<reference evidence="11" key="1">
    <citation type="submission" date="2023-07" db="EMBL/GenBank/DDBJ databases">
        <title>Genomic Encyclopedia of Type Strains, Phase IV (KMG-IV): sequencing the most valuable type-strain genomes for metagenomic binning, comparative biology and taxonomic classification.</title>
        <authorList>
            <person name="Goeker M."/>
        </authorList>
    </citation>
    <scope>NUCLEOTIDE SEQUENCE</scope>
    <source>
        <strain evidence="11">DSM 24202</strain>
    </source>
</reference>
<evidence type="ECO:0000256" key="6">
    <source>
        <dbReference type="ARBA" id="ARBA00023235"/>
    </source>
</evidence>
<keyword evidence="5 7" id="KW-0238">DNA-binding</keyword>
<evidence type="ECO:0000256" key="9">
    <source>
        <dbReference type="SAM" id="MobiDB-lite"/>
    </source>
</evidence>
<dbReference type="FunFam" id="1.10.268.10:FF:000001">
    <property type="entry name" value="DNA gyrase subunit A"/>
    <property type="match status" value="1"/>
</dbReference>
<feature type="region of interest" description="Disordered" evidence="9">
    <location>
        <begin position="778"/>
        <end position="803"/>
    </location>
</feature>
<accession>A0AAE4AQ30</accession>
<dbReference type="Pfam" id="PF03989">
    <property type="entry name" value="DNA_gyraseA_C"/>
    <property type="match status" value="7"/>
</dbReference>
<evidence type="ECO:0000256" key="1">
    <source>
        <dbReference type="ARBA" id="ARBA00000185"/>
    </source>
</evidence>
<evidence type="ECO:0000256" key="8">
    <source>
        <dbReference type="SAM" id="Coils"/>
    </source>
</evidence>
<keyword evidence="6 7" id="KW-0413">Isomerase</keyword>
<dbReference type="CDD" id="cd00187">
    <property type="entry name" value="TOP4c"/>
    <property type="match status" value="1"/>
</dbReference>
<dbReference type="InterPro" id="IPR013758">
    <property type="entry name" value="Topo_IIA_A/C_ab"/>
</dbReference>
<evidence type="ECO:0000259" key="10">
    <source>
        <dbReference type="PROSITE" id="PS52040"/>
    </source>
</evidence>
<dbReference type="InterPro" id="IPR006691">
    <property type="entry name" value="GyrA/parC_rep"/>
</dbReference>
<evidence type="ECO:0000256" key="3">
    <source>
        <dbReference type="ARBA" id="ARBA00012895"/>
    </source>
</evidence>
<evidence type="ECO:0000313" key="11">
    <source>
        <dbReference type="EMBL" id="MDQ0291100.1"/>
    </source>
</evidence>
<organism evidence="11 12">
    <name type="scientific">Oligosphaera ethanolica</name>
    <dbReference type="NCBI Taxonomy" id="760260"/>
    <lineage>
        <taxon>Bacteria</taxon>
        <taxon>Pseudomonadati</taxon>
        <taxon>Lentisphaerota</taxon>
        <taxon>Oligosphaeria</taxon>
        <taxon>Oligosphaerales</taxon>
        <taxon>Oligosphaeraceae</taxon>
        <taxon>Oligosphaera</taxon>
    </lineage>
</organism>
<feature type="domain" description="Topo IIA-type catalytic" evidence="10">
    <location>
        <begin position="52"/>
        <end position="516"/>
    </location>
</feature>
<dbReference type="GO" id="GO:0005737">
    <property type="term" value="C:cytoplasm"/>
    <property type="evidence" value="ECO:0007669"/>
    <property type="project" value="TreeGrafter"/>
</dbReference>
<dbReference type="GO" id="GO:0006265">
    <property type="term" value="P:DNA topological change"/>
    <property type="evidence" value="ECO:0007669"/>
    <property type="project" value="UniProtKB-UniRule"/>
</dbReference>
<dbReference type="InterPro" id="IPR050220">
    <property type="entry name" value="Type_II_DNA_Topoisomerases"/>
</dbReference>
<evidence type="ECO:0000256" key="5">
    <source>
        <dbReference type="ARBA" id="ARBA00023125"/>
    </source>
</evidence>
<evidence type="ECO:0000256" key="2">
    <source>
        <dbReference type="ARBA" id="ARBA00008263"/>
    </source>
</evidence>
<evidence type="ECO:0000256" key="4">
    <source>
        <dbReference type="ARBA" id="ARBA00023029"/>
    </source>
</evidence>
<dbReference type="EMBL" id="JAUSVL010000001">
    <property type="protein sequence ID" value="MDQ0291100.1"/>
    <property type="molecule type" value="Genomic_DNA"/>
</dbReference>
<dbReference type="EC" id="5.6.2.2" evidence="3"/>
<comment type="similarity">
    <text evidence="2">Belongs to the type II topoisomerase GyrA/ParC subunit family.</text>
</comment>
<comment type="caution">
    <text evidence="11">The sequence shown here is derived from an EMBL/GenBank/DDBJ whole genome shotgun (WGS) entry which is preliminary data.</text>
</comment>
<dbReference type="NCBIfam" id="TIGR01063">
    <property type="entry name" value="gyrA"/>
    <property type="match status" value="1"/>
</dbReference>
<gene>
    <name evidence="11" type="ORF">J3R75_003207</name>
</gene>
<dbReference type="AlphaFoldDB" id="A0AAE4AQ30"/>
<dbReference type="Gene3D" id="2.120.10.90">
    <property type="entry name" value="DNA gyrase/topoisomerase IV, subunit A, C-terminal"/>
    <property type="match status" value="1"/>
</dbReference>
<dbReference type="PANTHER" id="PTHR43493:SF5">
    <property type="entry name" value="DNA GYRASE SUBUNIT A, CHLOROPLASTIC_MITOCHONDRIAL"/>
    <property type="match status" value="1"/>
</dbReference>
<dbReference type="Pfam" id="PF00521">
    <property type="entry name" value="DNA_topoisoIV"/>
    <property type="match status" value="1"/>
</dbReference>
<dbReference type="InterPro" id="IPR002205">
    <property type="entry name" value="Topo_IIA_dom_A"/>
</dbReference>
<dbReference type="GO" id="GO:0009330">
    <property type="term" value="C:DNA topoisomerase type II (double strand cut, ATP-hydrolyzing) complex"/>
    <property type="evidence" value="ECO:0007669"/>
    <property type="project" value="TreeGrafter"/>
</dbReference>